<accession>A0A7L4ZGV4</accession>
<dbReference type="OrthoDB" id="1446716at2"/>
<dbReference type="AlphaFoldDB" id="A0A7L4ZGV4"/>
<dbReference type="Proteomes" id="UP000464657">
    <property type="component" value="Chromosome"/>
</dbReference>
<reference evidence="1 2" key="1">
    <citation type="journal article" date="2013" name="Int. J. Syst. Evol. Microbiol.">
        <title>Kordia antarctica sp. nov., isolated from Antarctic seawater.</title>
        <authorList>
            <person name="Baek K."/>
            <person name="Choi A."/>
            <person name="Kang I."/>
            <person name="Lee K."/>
            <person name="Cho J.C."/>
        </authorList>
    </citation>
    <scope>NUCLEOTIDE SEQUENCE [LARGE SCALE GENOMIC DNA]</scope>
    <source>
        <strain evidence="1 2">IMCC3317</strain>
    </source>
</reference>
<evidence type="ECO:0000313" key="1">
    <source>
        <dbReference type="EMBL" id="QHI35865.1"/>
    </source>
</evidence>
<dbReference type="KEGG" id="kan:IMCC3317_12130"/>
<evidence type="ECO:0000313" key="2">
    <source>
        <dbReference type="Proteomes" id="UP000464657"/>
    </source>
</evidence>
<protein>
    <recommendedName>
        <fullName evidence="3">Lipocalin-like domain-containing protein</fullName>
    </recommendedName>
</protein>
<gene>
    <name evidence="1" type="ORF">IMCC3317_12130</name>
</gene>
<evidence type="ECO:0008006" key="3">
    <source>
        <dbReference type="Google" id="ProtNLM"/>
    </source>
</evidence>
<keyword evidence="2" id="KW-1185">Reference proteome</keyword>
<organism evidence="1 2">
    <name type="scientific">Kordia antarctica</name>
    <dbReference type="NCBI Taxonomy" id="1218801"/>
    <lineage>
        <taxon>Bacteria</taxon>
        <taxon>Pseudomonadati</taxon>
        <taxon>Bacteroidota</taxon>
        <taxon>Flavobacteriia</taxon>
        <taxon>Flavobacteriales</taxon>
        <taxon>Flavobacteriaceae</taxon>
        <taxon>Kordia</taxon>
    </lineage>
</organism>
<sequence length="138" mass="16388">MMNLIFKRIAASIIVLFLVTNCFGQNNVKKYLAHNHNYSTDYSYSIREIIIHPDSTYIFKNYSVSSKKEWKTYKQYKPEISSGTITKSSDYFVLTEYRSGHETDFSWTVKISDRKIVFFFPNRKGKMRTAIAYKRIYN</sequence>
<dbReference type="RefSeq" id="WP_160128583.1">
    <property type="nucleotide sequence ID" value="NZ_CP019288.1"/>
</dbReference>
<name>A0A7L4ZGV4_9FLAO</name>
<dbReference type="EMBL" id="CP019288">
    <property type="protein sequence ID" value="QHI35865.1"/>
    <property type="molecule type" value="Genomic_DNA"/>
</dbReference>
<proteinExistence type="predicted"/>